<evidence type="ECO:0000256" key="5">
    <source>
        <dbReference type="SAM" id="Phobius"/>
    </source>
</evidence>
<evidence type="ECO:0000256" key="2">
    <source>
        <dbReference type="ARBA" id="ARBA00022692"/>
    </source>
</evidence>
<dbReference type="EMBL" id="CABWMC010000023">
    <property type="protein sequence ID" value="VXC23400.1"/>
    <property type="molecule type" value="Genomic_DNA"/>
</dbReference>
<evidence type="ECO:0000256" key="4">
    <source>
        <dbReference type="ARBA" id="ARBA00023136"/>
    </source>
</evidence>
<evidence type="ECO:0000256" key="1">
    <source>
        <dbReference type="ARBA" id="ARBA00004141"/>
    </source>
</evidence>
<dbReference type="Proteomes" id="UP000437562">
    <property type="component" value="Unassembled WGS sequence"/>
</dbReference>
<dbReference type="InterPro" id="IPR009908">
    <property type="entry name" value="Methylamine_util_MauE"/>
</dbReference>
<evidence type="ECO:0000313" key="7">
    <source>
        <dbReference type="EMBL" id="VXC23400.1"/>
    </source>
</evidence>
<dbReference type="AlphaFoldDB" id="A0A653WWL9"/>
<protein>
    <submittedName>
        <fullName evidence="7">Methylamine utilization protein MauE</fullName>
    </submittedName>
</protein>
<feature type="transmembrane region" description="Helical" evidence="5">
    <location>
        <begin position="74"/>
        <end position="92"/>
    </location>
</feature>
<keyword evidence="3 5" id="KW-1133">Transmembrane helix</keyword>
<keyword evidence="4 5" id="KW-0472">Membrane</keyword>
<comment type="subcellular location">
    <subcellularLocation>
        <location evidence="1">Membrane</location>
        <topology evidence="1">Multi-pass membrane protein</topology>
    </subcellularLocation>
</comment>
<sequence>MSEIILILRVMIGILFLSTAISKISDFKKHIIIVKEYEIIPQKLAKSFSIFEVILEFSCASLLLLGLFPVISGLVLFILLVLYTTGIVINLLKKRTTISCGCGGIAGNHHLSWFLVFRNIVLLTVVYFLLKNQTNLLSLNAVLIHPKDPNLIFNSNAVLSVLISIFLLFFISILNSLFFIRSSMNNFLKLAKQIKER</sequence>
<dbReference type="Pfam" id="PF07291">
    <property type="entry name" value="MauE"/>
    <property type="match status" value="1"/>
</dbReference>
<accession>A0A653WWL9</accession>
<dbReference type="GO" id="GO:0030416">
    <property type="term" value="P:methylamine metabolic process"/>
    <property type="evidence" value="ECO:0007669"/>
    <property type="project" value="InterPro"/>
</dbReference>
<dbReference type="UniPathway" id="UPA00895"/>
<feature type="transmembrane region" description="Helical" evidence="5">
    <location>
        <begin position="113"/>
        <end position="130"/>
    </location>
</feature>
<dbReference type="GO" id="GO:0016020">
    <property type="term" value="C:membrane"/>
    <property type="evidence" value="ECO:0007669"/>
    <property type="project" value="UniProtKB-SubCell"/>
</dbReference>
<gene>
    <name evidence="7" type="ORF">BACI71_30302</name>
</gene>
<name>A0A653WWL9_BACMY</name>
<proteinExistence type="predicted"/>
<keyword evidence="2 5" id="KW-0812">Transmembrane</keyword>
<feature type="transmembrane region" description="Helical" evidence="5">
    <location>
        <begin position="6"/>
        <end position="27"/>
    </location>
</feature>
<evidence type="ECO:0000313" key="8">
    <source>
        <dbReference type="Proteomes" id="UP000437562"/>
    </source>
</evidence>
<feature type="transmembrane region" description="Helical" evidence="5">
    <location>
        <begin position="157"/>
        <end position="180"/>
    </location>
</feature>
<reference evidence="7 8" key="1">
    <citation type="submission" date="2019-10" db="EMBL/GenBank/DDBJ databases">
        <authorList>
            <person name="Karimi E."/>
        </authorList>
    </citation>
    <scope>NUCLEOTIDE SEQUENCE [LARGE SCALE GENOMIC DNA]</scope>
    <source>
        <strain evidence="7">Bacillus sp. 71</strain>
    </source>
</reference>
<feature type="domain" description="Methylamine utilisation protein MauE" evidence="6">
    <location>
        <begin position="1"/>
        <end position="129"/>
    </location>
</feature>
<evidence type="ECO:0000259" key="6">
    <source>
        <dbReference type="Pfam" id="PF07291"/>
    </source>
</evidence>
<evidence type="ECO:0000256" key="3">
    <source>
        <dbReference type="ARBA" id="ARBA00022989"/>
    </source>
</evidence>
<organism evidence="7 8">
    <name type="scientific">Bacillus mycoides</name>
    <dbReference type="NCBI Taxonomy" id="1405"/>
    <lineage>
        <taxon>Bacteria</taxon>
        <taxon>Bacillati</taxon>
        <taxon>Bacillota</taxon>
        <taxon>Bacilli</taxon>
        <taxon>Bacillales</taxon>
        <taxon>Bacillaceae</taxon>
        <taxon>Bacillus</taxon>
        <taxon>Bacillus cereus group</taxon>
    </lineage>
</organism>
<dbReference type="RefSeq" id="WP_159146347.1">
    <property type="nucleotide sequence ID" value="NZ_LR733376.1"/>
</dbReference>